<evidence type="ECO:0000313" key="2">
    <source>
        <dbReference type="EMBL" id="MWJ28128.1"/>
    </source>
</evidence>
<comment type="caution">
    <text evidence="2">The sequence shown here is derived from an EMBL/GenBank/DDBJ whole genome shotgun (WGS) entry which is preliminary data.</text>
</comment>
<evidence type="ECO:0000313" key="3">
    <source>
        <dbReference type="Proteomes" id="UP000437638"/>
    </source>
</evidence>
<feature type="signal peptide" evidence="1">
    <location>
        <begin position="1"/>
        <end position="27"/>
    </location>
</feature>
<keyword evidence="3" id="KW-1185">Reference proteome</keyword>
<dbReference type="AlphaFoldDB" id="A0A7X3H074"/>
<dbReference type="EMBL" id="WTKP01000005">
    <property type="protein sequence ID" value="MWJ28128.1"/>
    <property type="molecule type" value="Genomic_DNA"/>
</dbReference>
<dbReference type="RefSeq" id="WP_160418510.1">
    <property type="nucleotide sequence ID" value="NZ_WTKP01000005.1"/>
</dbReference>
<proteinExistence type="predicted"/>
<evidence type="ECO:0000256" key="1">
    <source>
        <dbReference type="SAM" id="SignalP"/>
    </source>
</evidence>
<keyword evidence="1" id="KW-0732">Signal</keyword>
<sequence length="46" mass="4809">MVKHQQILAIILTASVGIAATTNAAFAQGMQQGSQGPEAVDHDDHH</sequence>
<accession>A0A7X3H074</accession>
<reference evidence="2 3" key="1">
    <citation type="submission" date="2019-12" db="EMBL/GenBank/DDBJ databases">
        <title>Halomonas rutogse sp. nov. isolated from two lakes on Tibetan Plateau.</title>
        <authorList>
            <person name="Gao P."/>
        </authorList>
    </citation>
    <scope>NUCLEOTIDE SEQUENCE [LARGE SCALE GENOMIC DNA]</scope>
    <source>
        <strain evidence="2 3">ZH2S</strain>
    </source>
</reference>
<protein>
    <submittedName>
        <fullName evidence="2">Uncharacterized protein</fullName>
    </submittedName>
</protein>
<gene>
    <name evidence="2" type="ORF">GPM19_07905</name>
</gene>
<dbReference type="Proteomes" id="UP000437638">
    <property type="component" value="Unassembled WGS sequence"/>
</dbReference>
<feature type="chain" id="PRO_5030653304" evidence="1">
    <location>
        <begin position="28"/>
        <end position="46"/>
    </location>
</feature>
<organism evidence="2 3">
    <name type="scientific">Vreelandella zhuhanensis</name>
    <dbReference type="NCBI Taxonomy" id="2684210"/>
    <lineage>
        <taxon>Bacteria</taxon>
        <taxon>Pseudomonadati</taxon>
        <taxon>Pseudomonadota</taxon>
        <taxon>Gammaproteobacteria</taxon>
        <taxon>Oceanospirillales</taxon>
        <taxon>Halomonadaceae</taxon>
        <taxon>Vreelandella</taxon>
    </lineage>
</organism>
<name>A0A7X3H074_9GAMM</name>